<feature type="coiled-coil region" evidence="1">
    <location>
        <begin position="64"/>
        <end position="91"/>
    </location>
</feature>
<evidence type="ECO:0000256" key="1">
    <source>
        <dbReference type="SAM" id="Coils"/>
    </source>
</evidence>
<accession>A0A1G4I847</accession>
<keyword evidence="3" id="KW-1185">Reference proteome</keyword>
<sequence>MPNSAPMKTIPPKSRVPPDWIHPALHRQWQRRDKLRTPHELRLEELDVQRTEMEEASRRIMSIVSEKKSALEKLDRQREKAKADIDLDEAAAGEITGVLDRLTSQITVHKTLPRCDARLLDTSDSENFASGAAHCVLSVECGSTWGAVASCFPCDNEIKRSFFSQYAPLFNVTSDDSSAAQKVGGAAFFDEGCLLSVDQVSCFNPACPYWHKEQLTHLKLTARKLVSRAANFIRGNRNNCDVAALFHRFRMSMEASTALHDAVRIERDMMNCIATLGWAAIFLQKDEVAENKQGRYRPPPSRITWDAPIQSKPHMPLMQKLYSLLRNPQECSAWESLIGSSPSTLIADAVSLFQRHVDVLSWRCLMRVAGDTPERLLWLASRGIEIFPTSPSIRLSHLYALLHSGNTASECVDVCLESVRILSVQASKCTLSSSGKVEWSESVARYIAYMIAMTCVRVAPMDAQAAMRLLTYAVKVPGRVCLLPLAQQNLTLMLIAICQTGKLEGMNDLPLASISDVTFALSEHFPGRPQDACAGLLSRQLNMNAGCAAAGIDAELMDRMQSAVHLSLMRAFSSNAVLVERILTKVKMGSVTAMAELWCDYLRVVRQHDGTEALVSLIRSLLEECKSPLLILHFVKILDFNAEDTTAVARSAVQRFAEENGITMENIASLASSETVTFPVSDWVPFILLHARSLAPQQRVELIFSIPPVLYCEVPELVFLLWFEIIPPTLLLKDDELFRRCAEYGLVLLREPLLNHFSPIDCNFDEMIAIPHIASLALYRAVPVLLGAAHHLTAHYRKIVLDVSTELHVIHPYLYAT</sequence>
<gene>
    <name evidence="2" type="ORF">TEOVI_000499500</name>
</gene>
<protein>
    <submittedName>
        <fullName evidence="2">Uncharacterized protein</fullName>
    </submittedName>
</protein>
<reference evidence="2" key="1">
    <citation type="submission" date="2016-09" db="EMBL/GenBank/DDBJ databases">
        <authorList>
            <person name="Hebert L."/>
            <person name="Moumen B."/>
        </authorList>
    </citation>
    <scope>NUCLEOTIDE SEQUENCE [LARGE SCALE GENOMIC DNA]</scope>
    <source>
        <strain evidence="2">OVI</strain>
    </source>
</reference>
<evidence type="ECO:0000313" key="3">
    <source>
        <dbReference type="Proteomes" id="UP000195570"/>
    </source>
</evidence>
<comment type="caution">
    <text evidence="2">The sequence shown here is derived from an EMBL/GenBank/DDBJ whole genome shotgun (WGS) entry which is preliminary data.</text>
</comment>
<evidence type="ECO:0000313" key="2">
    <source>
        <dbReference type="EMBL" id="SCU68187.1"/>
    </source>
</evidence>
<proteinExistence type="predicted"/>
<dbReference type="RefSeq" id="XP_067079391.1">
    <property type="nucleotide sequence ID" value="XM_067223290.1"/>
</dbReference>
<dbReference type="EMBL" id="CZPT02000918">
    <property type="protein sequence ID" value="SCU68187.1"/>
    <property type="molecule type" value="Genomic_DNA"/>
</dbReference>
<dbReference type="AlphaFoldDB" id="A0A1G4I847"/>
<dbReference type="GeneID" id="92378935"/>
<keyword evidence="1" id="KW-0175">Coiled coil</keyword>
<dbReference type="VEuPathDB" id="TriTrypDB:TEOVI_000499500"/>
<dbReference type="Proteomes" id="UP000195570">
    <property type="component" value="Unassembled WGS sequence"/>
</dbReference>
<organism evidence="2 3">
    <name type="scientific">Trypanosoma equiperdum</name>
    <dbReference type="NCBI Taxonomy" id="5694"/>
    <lineage>
        <taxon>Eukaryota</taxon>
        <taxon>Discoba</taxon>
        <taxon>Euglenozoa</taxon>
        <taxon>Kinetoplastea</taxon>
        <taxon>Metakinetoplastina</taxon>
        <taxon>Trypanosomatida</taxon>
        <taxon>Trypanosomatidae</taxon>
        <taxon>Trypanosoma</taxon>
    </lineage>
</organism>
<name>A0A1G4I847_TRYEQ</name>